<dbReference type="InterPro" id="IPR013083">
    <property type="entry name" value="Znf_RING/FYVE/PHD"/>
</dbReference>
<keyword evidence="11" id="KW-1185">Reference proteome</keyword>
<evidence type="ECO:0000256" key="8">
    <source>
        <dbReference type="SAM" id="MobiDB-lite"/>
    </source>
</evidence>
<dbReference type="PROSITE" id="PS00518">
    <property type="entry name" value="ZF_RING_1"/>
    <property type="match status" value="1"/>
</dbReference>
<dbReference type="Proteomes" id="UP000694871">
    <property type="component" value="Unplaced"/>
</dbReference>
<dbReference type="PROSITE" id="PS00764">
    <property type="entry name" value="ENDONUCLEASE_III_1"/>
    <property type="match status" value="1"/>
</dbReference>
<dbReference type="CDD" id="cd19804">
    <property type="entry name" value="Bbox1_TRIM19_C-V"/>
    <property type="match status" value="1"/>
</dbReference>
<feature type="domain" description="B box-type" evidence="10">
    <location>
        <begin position="78"/>
        <end position="123"/>
    </location>
</feature>
<evidence type="ECO:0000256" key="2">
    <source>
        <dbReference type="ARBA" id="ARBA00022723"/>
    </source>
</evidence>
<name>A0ABM1JUT1_GEKJA</name>
<dbReference type="Gene3D" id="3.30.40.10">
    <property type="entry name" value="Zinc/RING finger domain, C3HC4 (zinc finger)"/>
    <property type="match status" value="1"/>
</dbReference>
<dbReference type="GeneID" id="107109157"/>
<feature type="domain" description="RING-type" evidence="9">
    <location>
        <begin position="13"/>
        <end position="50"/>
    </location>
</feature>
<keyword evidence="6" id="KW-0326">Glycosidase</keyword>
<feature type="region of interest" description="Disordered" evidence="8">
    <location>
        <begin position="490"/>
        <end position="510"/>
    </location>
</feature>
<keyword evidence="2" id="KW-0479">Metal-binding</keyword>
<keyword evidence="5" id="KW-0862">Zinc</keyword>
<sequence length="519" mass="58529">MQGMEEEFRFLLCGKCQREAQNPKLLACLHTLCSECIQESKPVGHCPVCQVAVPVSQDNLLFTHLQANLNTYRKIVAGEGLVCSRCKGEAEFWCSECEVFLCTRCFEDHQWHLKRKSHEARKIDDVRADSATAFLAAVRKSCTLFCSNPTHNNQGQIANLYCCQCRKPLCCSCALLAPCNKHSYCDISKEIEQRKEELNGMSQELWEKEQCYGQTHGDLQQRVQEMESVRNETRALIEEKVEEMVRQIREKGDQLLDEVDKQLHKERQDTQAKLQAMESALHRMKTGTQLVEKMVSFASDQVVMDMYPFIRESLDELKKERVPMAGLRVQTRNFAEVKDQLQALCKKVMGQKDPAVASHVPSTSVALNTEAPRNEINHPKAQGSQMPTYTLSIEKSPYGFTPSMTTPRKRPLNLCEKSIQASPKTLKHESPKSQEGETSTRHIQEVATCSQCAFEMTPERDRRVVICSGDADHSPPEICESEVASIVISSSEDSNAETMYEATSGSSRGSDLCSLEVQV</sequence>
<dbReference type="InterPro" id="IPR021978">
    <property type="entry name" value="PML-like_CC"/>
</dbReference>
<comment type="similarity">
    <text evidence="1">Belongs to the Nth/MutY family.</text>
</comment>
<gene>
    <name evidence="12" type="primary">LOC107109157</name>
</gene>
<dbReference type="InterPro" id="IPR004035">
    <property type="entry name" value="Endouclease-III_FeS-bd_BS"/>
</dbReference>
<evidence type="ECO:0000259" key="9">
    <source>
        <dbReference type="PROSITE" id="PS50089"/>
    </source>
</evidence>
<evidence type="ECO:0000256" key="6">
    <source>
        <dbReference type="ARBA" id="ARBA00023295"/>
    </source>
</evidence>
<reference evidence="12" key="1">
    <citation type="submission" date="2025-08" db="UniProtKB">
        <authorList>
            <consortium name="RefSeq"/>
        </authorList>
    </citation>
    <scope>IDENTIFICATION</scope>
</reference>
<dbReference type="PANTHER" id="PTHR25462:SF302">
    <property type="entry name" value="PROTEIN PML"/>
    <property type="match status" value="1"/>
</dbReference>
<dbReference type="RefSeq" id="XP_015265218.1">
    <property type="nucleotide sequence ID" value="XM_015409732.1"/>
</dbReference>
<evidence type="ECO:0000256" key="4">
    <source>
        <dbReference type="ARBA" id="ARBA00022801"/>
    </source>
</evidence>
<evidence type="ECO:0000313" key="11">
    <source>
        <dbReference type="Proteomes" id="UP000694871"/>
    </source>
</evidence>
<accession>A0ABM1JUT1</accession>
<dbReference type="InterPro" id="IPR047153">
    <property type="entry name" value="TRIM45/56/19-like"/>
</dbReference>
<dbReference type="SUPFAM" id="SSF57845">
    <property type="entry name" value="B-box zinc-binding domain"/>
    <property type="match status" value="1"/>
</dbReference>
<keyword evidence="4" id="KW-0378">Hydrolase</keyword>
<dbReference type="PANTHER" id="PTHR25462">
    <property type="entry name" value="BONUS, ISOFORM C-RELATED"/>
    <property type="match status" value="1"/>
</dbReference>
<feature type="compositionally biased region" description="Basic and acidic residues" evidence="8">
    <location>
        <begin position="426"/>
        <end position="442"/>
    </location>
</feature>
<dbReference type="Gene3D" id="3.30.160.60">
    <property type="entry name" value="Classic Zinc Finger"/>
    <property type="match status" value="1"/>
</dbReference>
<evidence type="ECO:0000259" key="10">
    <source>
        <dbReference type="PROSITE" id="PS50119"/>
    </source>
</evidence>
<protein>
    <submittedName>
        <fullName evidence="12">Protein PML-like</fullName>
    </submittedName>
</protein>
<feature type="region of interest" description="Disordered" evidence="8">
    <location>
        <begin position="421"/>
        <end position="442"/>
    </location>
</feature>
<keyword evidence="3 7" id="KW-0863">Zinc-finger</keyword>
<dbReference type="PROSITE" id="PS50119">
    <property type="entry name" value="ZF_BBOX"/>
    <property type="match status" value="1"/>
</dbReference>
<dbReference type="SMART" id="SM00336">
    <property type="entry name" value="BBOX"/>
    <property type="match status" value="2"/>
</dbReference>
<evidence type="ECO:0000313" key="12">
    <source>
        <dbReference type="RefSeq" id="XP_015265218.1"/>
    </source>
</evidence>
<evidence type="ECO:0000256" key="7">
    <source>
        <dbReference type="PROSITE-ProRule" id="PRU00024"/>
    </source>
</evidence>
<dbReference type="InterPro" id="IPR017907">
    <property type="entry name" value="Znf_RING_CS"/>
</dbReference>
<organism evidence="11 12">
    <name type="scientific">Gekko japonicus</name>
    <name type="common">Schlegel's Japanese gecko</name>
    <dbReference type="NCBI Taxonomy" id="146911"/>
    <lineage>
        <taxon>Eukaryota</taxon>
        <taxon>Metazoa</taxon>
        <taxon>Chordata</taxon>
        <taxon>Craniata</taxon>
        <taxon>Vertebrata</taxon>
        <taxon>Euteleostomi</taxon>
        <taxon>Lepidosauria</taxon>
        <taxon>Squamata</taxon>
        <taxon>Bifurcata</taxon>
        <taxon>Gekkota</taxon>
        <taxon>Gekkonidae</taxon>
        <taxon>Gekkoninae</taxon>
        <taxon>Gekko</taxon>
    </lineage>
</organism>
<evidence type="ECO:0000256" key="5">
    <source>
        <dbReference type="ARBA" id="ARBA00022833"/>
    </source>
</evidence>
<dbReference type="SMART" id="SM00184">
    <property type="entry name" value="RING"/>
    <property type="match status" value="1"/>
</dbReference>
<evidence type="ECO:0000256" key="3">
    <source>
        <dbReference type="ARBA" id="ARBA00022771"/>
    </source>
</evidence>
<dbReference type="PROSITE" id="PS50089">
    <property type="entry name" value="ZF_RING_2"/>
    <property type="match status" value="1"/>
</dbReference>
<dbReference type="Pfam" id="PF22586">
    <property type="entry name" value="ANCHR-like_BBOX"/>
    <property type="match status" value="1"/>
</dbReference>
<dbReference type="InterPro" id="IPR001841">
    <property type="entry name" value="Znf_RING"/>
</dbReference>
<dbReference type="SUPFAM" id="SSF57850">
    <property type="entry name" value="RING/U-box"/>
    <property type="match status" value="1"/>
</dbReference>
<dbReference type="InterPro" id="IPR000315">
    <property type="entry name" value="Znf_B-box"/>
</dbReference>
<dbReference type="Pfam" id="PF12126">
    <property type="entry name" value="PML_CC"/>
    <property type="match status" value="1"/>
</dbReference>
<evidence type="ECO:0000256" key="1">
    <source>
        <dbReference type="ARBA" id="ARBA00008343"/>
    </source>
</evidence>
<proteinExistence type="inferred from homology"/>